<comment type="caution">
    <text evidence="2">The sequence shown here is derived from an EMBL/GenBank/DDBJ whole genome shotgun (WGS) entry which is preliminary data.</text>
</comment>
<sequence>MTEEKKPVAPGPRKIQKPLNPLAAKPGQMYGKVDFAPEKPYKDILGDDKK</sequence>
<keyword evidence="3" id="KW-1185">Reference proteome</keyword>
<evidence type="ECO:0000313" key="3">
    <source>
        <dbReference type="Proteomes" id="UP001254848"/>
    </source>
</evidence>
<dbReference type="Proteomes" id="UP001254848">
    <property type="component" value="Unassembled WGS sequence"/>
</dbReference>
<feature type="region of interest" description="Disordered" evidence="1">
    <location>
        <begin position="1"/>
        <end position="50"/>
    </location>
</feature>
<organism evidence="2 3">
    <name type="scientific">Anaeroselena agilis</name>
    <dbReference type="NCBI Taxonomy" id="3063788"/>
    <lineage>
        <taxon>Bacteria</taxon>
        <taxon>Bacillati</taxon>
        <taxon>Bacillota</taxon>
        <taxon>Negativicutes</taxon>
        <taxon>Acetonemataceae</taxon>
        <taxon>Anaeroselena</taxon>
    </lineage>
</organism>
<dbReference type="RefSeq" id="WP_413778405.1">
    <property type="nucleotide sequence ID" value="NZ_JAUOZS010000001.1"/>
</dbReference>
<dbReference type="EMBL" id="JAUOZS010000001">
    <property type="protein sequence ID" value="MDT8899838.1"/>
    <property type="molecule type" value="Genomic_DNA"/>
</dbReference>
<protein>
    <submittedName>
        <fullName evidence="2">Uncharacterized protein</fullName>
    </submittedName>
</protein>
<gene>
    <name evidence="2" type="ORF">Q4T40_01060</name>
</gene>
<feature type="compositionally biased region" description="Basic and acidic residues" evidence="1">
    <location>
        <begin position="35"/>
        <end position="50"/>
    </location>
</feature>
<name>A0ABU3NUE5_9FIRM</name>
<accession>A0ABU3NUE5</accession>
<reference evidence="2 3" key="1">
    <citation type="submission" date="2023-07" db="EMBL/GenBank/DDBJ databases">
        <title>The novel representative of Negativicutes class, Anaeroselena agilis gen. nov. sp. nov.</title>
        <authorList>
            <person name="Prokofeva M.I."/>
            <person name="Elcheninov A.G."/>
            <person name="Klyukina A."/>
            <person name="Kublanov I.V."/>
            <person name="Frolov E.N."/>
            <person name="Podosokorskaya O.A."/>
        </authorList>
    </citation>
    <scope>NUCLEOTIDE SEQUENCE [LARGE SCALE GENOMIC DNA]</scope>
    <source>
        <strain evidence="2 3">4137-cl</strain>
    </source>
</reference>
<evidence type="ECO:0000313" key="2">
    <source>
        <dbReference type="EMBL" id="MDT8899838.1"/>
    </source>
</evidence>
<proteinExistence type="predicted"/>
<evidence type="ECO:0000256" key="1">
    <source>
        <dbReference type="SAM" id="MobiDB-lite"/>
    </source>
</evidence>